<proteinExistence type="predicted"/>
<dbReference type="AlphaFoldDB" id="A0A4S4LPD2"/>
<evidence type="ECO:0000256" key="1">
    <source>
        <dbReference type="SAM" id="MobiDB-lite"/>
    </source>
</evidence>
<feature type="compositionally biased region" description="Basic and acidic residues" evidence="1">
    <location>
        <begin position="44"/>
        <end position="54"/>
    </location>
</feature>
<feature type="compositionally biased region" description="Basic residues" evidence="1">
    <location>
        <begin position="57"/>
        <end position="70"/>
    </location>
</feature>
<protein>
    <submittedName>
        <fullName evidence="2">Uncharacterized protein</fullName>
    </submittedName>
</protein>
<name>A0A4S4LPD2_9AGAM</name>
<sequence>MPKAKLEKPSAFSEPSEPSNLSPEDEPREQITGEQEENPQLVLKNDKRDLDNQGKAKGVKGKQGKQRAKM</sequence>
<feature type="region of interest" description="Disordered" evidence="1">
    <location>
        <begin position="1"/>
        <end position="70"/>
    </location>
</feature>
<gene>
    <name evidence="2" type="ORF">EW146_g6185</name>
</gene>
<organism evidence="2 3">
    <name type="scientific">Bondarzewia mesenterica</name>
    <dbReference type="NCBI Taxonomy" id="1095465"/>
    <lineage>
        <taxon>Eukaryota</taxon>
        <taxon>Fungi</taxon>
        <taxon>Dikarya</taxon>
        <taxon>Basidiomycota</taxon>
        <taxon>Agaricomycotina</taxon>
        <taxon>Agaricomycetes</taxon>
        <taxon>Russulales</taxon>
        <taxon>Bondarzewiaceae</taxon>
        <taxon>Bondarzewia</taxon>
    </lineage>
</organism>
<reference evidence="2 3" key="1">
    <citation type="submission" date="2019-02" db="EMBL/GenBank/DDBJ databases">
        <title>Genome sequencing of the rare red list fungi Bondarzewia mesenterica.</title>
        <authorList>
            <person name="Buettner E."/>
            <person name="Kellner H."/>
        </authorList>
    </citation>
    <scope>NUCLEOTIDE SEQUENCE [LARGE SCALE GENOMIC DNA]</scope>
    <source>
        <strain evidence="2 3">DSM 108281</strain>
    </source>
</reference>
<accession>A0A4S4LPD2</accession>
<feature type="compositionally biased region" description="Low complexity" evidence="1">
    <location>
        <begin position="13"/>
        <end position="22"/>
    </location>
</feature>
<comment type="caution">
    <text evidence="2">The sequence shown here is derived from an EMBL/GenBank/DDBJ whole genome shotgun (WGS) entry which is preliminary data.</text>
</comment>
<evidence type="ECO:0000313" key="2">
    <source>
        <dbReference type="EMBL" id="THH14112.1"/>
    </source>
</evidence>
<evidence type="ECO:0000313" key="3">
    <source>
        <dbReference type="Proteomes" id="UP000310158"/>
    </source>
</evidence>
<dbReference type="Proteomes" id="UP000310158">
    <property type="component" value="Unassembled WGS sequence"/>
</dbReference>
<keyword evidence="3" id="KW-1185">Reference proteome</keyword>
<dbReference type="EMBL" id="SGPL01000302">
    <property type="protein sequence ID" value="THH14112.1"/>
    <property type="molecule type" value="Genomic_DNA"/>
</dbReference>